<keyword evidence="1" id="KW-0732">Signal</keyword>
<proteinExistence type="predicted"/>
<feature type="chain" id="PRO_5028844608" description="Lipoprotein" evidence="1">
    <location>
        <begin position="24"/>
        <end position="137"/>
    </location>
</feature>
<accession>A0A7D5H2K4</accession>
<sequence length="137" mass="15573">MRRALAVVVLTTLAGCSTTPLPAKNPQQAWVDMTMLGGKVVMAERLDGVRLNDGRYFQVTPGSHDLMVRYDFEIYAGRLMMAEPDERTCYLSVRYDGFQPGQRYVLETRTLGMTPSARLYDQNRKVVAEDRDINCLF</sequence>
<feature type="signal peptide" evidence="1">
    <location>
        <begin position="1"/>
        <end position="23"/>
    </location>
</feature>
<evidence type="ECO:0008006" key="4">
    <source>
        <dbReference type="Google" id="ProtNLM"/>
    </source>
</evidence>
<protein>
    <recommendedName>
        <fullName evidence="4">Lipoprotein</fullName>
    </recommendedName>
</protein>
<name>A0A7D5H2K4_9PSED</name>
<dbReference type="RefSeq" id="WP_158153043.1">
    <property type="nucleotide sequence ID" value="NZ_CP056030.1"/>
</dbReference>
<keyword evidence="3" id="KW-1185">Reference proteome</keyword>
<evidence type="ECO:0000256" key="1">
    <source>
        <dbReference type="SAM" id="SignalP"/>
    </source>
</evidence>
<dbReference type="KEGG" id="pez:HWQ56_00220"/>
<dbReference type="Proteomes" id="UP000509568">
    <property type="component" value="Chromosome"/>
</dbReference>
<evidence type="ECO:0000313" key="3">
    <source>
        <dbReference type="Proteomes" id="UP000509568"/>
    </source>
</evidence>
<dbReference type="AlphaFoldDB" id="A0A7D5H2K4"/>
<evidence type="ECO:0000313" key="2">
    <source>
        <dbReference type="EMBL" id="QKZ02303.1"/>
    </source>
</evidence>
<dbReference type="PROSITE" id="PS51257">
    <property type="entry name" value="PROKAR_LIPOPROTEIN"/>
    <property type="match status" value="1"/>
</dbReference>
<dbReference type="EMBL" id="CP056030">
    <property type="protein sequence ID" value="QKZ02303.1"/>
    <property type="molecule type" value="Genomic_DNA"/>
</dbReference>
<gene>
    <name evidence="2" type="ORF">HWQ56_00220</name>
</gene>
<organism evidence="2 3">
    <name type="scientific">Pseudomonas eucalypticola</name>
    <dbReference type="NCBI Taxonomy" id="2599595"/>
    <lineage>
        <taxon>Bacteria</taxon>
        <taxon>Pseudomonadati</taxon>
        <taxon>Pseudomonadota</taxon>
        <taxon>Gammaproteobacteria</taxon>
        <taxon>Pseudomonadales</taxon>
        <taxon>Pseudomonadaceae</taxon>
        <taxon>Pseudomonas</taxon>
    </lineage>
</organism>
<reference evidence="2 3" key="1">
    <citation type="submission" date="2020-06" db="EMBL/GenBank/DDBJ databases">
        <title>Pseudomonas eucalypticola sp. nov., an endophyte of Eucalyptus dunnii leaves with biocontrol ability of eucalyptus leaf blight.</title>
        <authorList>
            <person name="Liu Y."/>
            <person name="Song Z."/>
            <person name="Zeng H."/>
            <person name="Lu M."/>
            <person name="Wang X."/>
            <person name="Lian X."/>
            <person name="Zhang Q."/>
        </authorList>
    </citation>
    <scope>NUCLEOTIDE SEQUENCE [LARGE SCALE GENOMIC DNA]</scope>
    <source>
        <strain evidence="2 3">NP-1</strain>
    </source>
</reference>